<dbReference type="InterPro" id="IPR051907">
    <property type="entry name" value="DoxX-like_oxidoreductase"/>
</dbReference>
<dbReference type="PATRIC" id="fig|911238.3.peg.1553"/>
<evidence type="ECO:0000256" key="7">
    <source>
        <dbReference type="SAM" id="Phobius"/>
    </source>
</evidence>
<feature type="transmembrane region" description="Helical" evidence="7">
    <location>
        <begin position="67"/>
        <end position="85"/>
    </location>
</feature>
<comment type="caution">
    <text evidence="8">The sequence shown here is derived from an EMBL/GenBank/DDBJ whole genome shotgun (WGS) entry which is preliminary data.</text>
</comment>
<dbReference type="AlphaFoldDB" id="G5JJX3"/>
<name>G5JJX3_9STAP</name>
<feature type="transmembrane region" description="Helical" evidence="7">
    <location>
        <begin position="40"/>
        <end position="60"/>
    </location>
</feature>
<feature type="transmembrane region" description="Helical" evidence="7">
    <location>
        <begin position="7"/>
        <end position="28"/>
    </location>
</feature>
<comment type="similarity">
    <text evidence="2">Belongs to the DoxX family.</text>
</comment>
<dbReference type="PANTHER" id="PTHR33452">
    <property type="entry name" value="OXIDOREDUCTASE CATD-RELATED"/>
    <property type="match status" value="1"/>
</dbReference>
<sequence length="123" mass="13618">MRIAMLLIRVMLGITFIAYGSQMVFSGFGEPMAMMTKLGFPAFFGILLGLFEFIGGILLVLGVLTNYVSVGIIVVMLGALFYIHIHQGYIASQYVITLIVMSIAVILSNSWKKLYKYIKALNP</sequence>
<dbReference type="OrthoDB" id="886570at2"/>
<dbReference type="InterPro" id="IPR032808">
    <property type="entry name" value="DoxX"/>
</dbReference>
<dbReference type="RefSeq" id="WP_002464478.1">
    <property type="nucleotide sequence ID" value="NZ_AEUN01000463.1"/>
</dbReference>
<keyword evidence="3" id="KW-1003">Cell membrane</keyword>
<organism evidence="8 9">
    <name type="scientific">Staphylococcus simiae CCM 7213 = CCUG 51256</name>
    <dbReference type="NCBI Taxonomy" id="911238"/>
    <lineage>
        <taxon>Bacteria</taxon>
        <taxon>Bacillati</taxon>
        <taxon>Bacillota</taxon>
        <taxon>Bacilli</taxon>
        <taxon>Bacillales</taxon>
        <taxon>Staphylococcaceae</taxon>
        <taxon>Staphylococcus</taxon>
    </lineage>
</organism>
<dbReference type="GO" id="GO:0005886">
    <property type="term" value="C:plasma membrane"/>
    <property type="evidence" value="ECO:0007669"/>
    <property type="project" value="UniProtKB-SubCell"/>
</dbReference>
<protein>
    <recommendedName>
        <fullName evidence="10">DoxX family protein</fullName>
    </recommendedName>
</protein>
<evidence type="ECO:0000256" key="1">
    <source>
        <dbReference type="ARBA" id="ARBA00004651"/>
    </source>
</evidence>
<gene>
    <name evidence="8" type="ORF">SS7213T_08922</name>
</gene>
<feature type="transmembrane region" description="Helical" evidence="7">
    <location>
        <begin position="91"/>
        <end position="111"/>
    </location>
</feature>
<evidence type="ECO:0000313" key="9">
    <source>
        <dbReference type="Proteomes" id="UP000005413"/>
    </source>
</evidence>
<keyword evidence="4 7" id="KW-0812">Transmembrane</keyword>
<proteinExistence type="inferred from homology"/>
<dbReference type="Pfam" id="PF07681">
    <property type="entry name" value="DoxX"/>
    <property type="match status" value="1"/>
</dbReference>
<evidence type="ECO:0000256" key="5">
    <source>
        <dbReference type="ARBA" id="ARBA00022989"/>
    </source>
</evidence>
<evidence type="ECO:0000313" key="8">
    <source>
        <dbReference type="EMBL" id="EHJ07528.1"/>
    </source>
</evidence>
<comment type="subcellular location">
    <subcellularLocation>
        <location evidence="1">Cell membrane</location>
        <topology evidence="1">Multi-pass membrane protein</topology>
    </subcellularLocation>
</comment>
<dbReference type="PANTHER" id="PTHR33452:SF1">
    <property type="entry name" value="INNER MEMBRANE PROTEIN YPHA-RELATED"/>
    <property type="match status" value="1"/>
</dbReference>
<evidence type="ECO:0000256" key="2">
    <source>
        <dbReference type="ARBA" id="ARBA00006679"/>
    </source>
</evidence>
<dbReference type="Proteomes" id="UP000005413">
    <property type="component" value="Unassembled WGS sequence"/>
</dbReference>
<evidence type="ECO:0000256" key="4">
    <source>
        <dbReference type="ARBA" id="ARBA00022692"/>
    </source>
</evidence>
<dbReference type="EMBL" id="AEUN01000463">
    <property type="protein sequence ID" value="EHJ07528.1"/>
    <property type="molecule type" value="Genomic_DNA"/>
</dbReference>
<accession>G5JJX3</accession>
<evidence type="ECO:0000256" key="3">
    <source>
        <dbReference type="ARBA" id="ARBA00022475"/>
    </source>
</evidence>
<evidence type="ECO:0000256" key="6">
    <source>
        <dbReference type="ARBA" id="ARBA00023136"/>
    </source>
</evidence>
<keyword evidence="5 7" id="KW-1133">Transmembrane helix</keyword>
<keyword evidence="6 7" id="KW-0472">Membrane</keyword>
<evidence type="ECO:0008006" key="10">
    <source>
        <dbReference type="Google" id="ProtNLM"/>
    </source>
</evidence>
<keyword evidence="9" id="KW-1185">Reference proteome</keyword>
<reference evidence="8 9" key="1">
    <citation type="journal article" date="2012" name="BMC Genomics">
        <title>Comparative genomic analysis of the genus Staphylococcus including Staphylococcus aureus and its newly described sister species Staphylococcus simiae.</title>
        <authorList>
            <person name="Suzuki H."/>
            <person name="Lefebure T."/>
            <person name="Pavinski Bitar P."/>
            <person name="Stanhope M.J."/>
        </authorList>
    </citation>
    <scope>NUCLEOTIDE SEQUENCE [LARGE SCALE GENOMIC DNA]</scope>
    <source>
        <strain evidence="8 9">CCM 7213</strain>
    </source>
</reference>